<gene>
    <name evidence="2" type="ORF">mvi_22660</name>
</gene>
<evidence type="ECO:0000313" key="3">
    <source>
        <dbReference type="Proteomes" id="UP000663508"/>
    </source>
</evidence>
<proteinExistence type="predicted"/>
<feature type="region of interest" description="Disordered" evidence="1">
    <location>
        <begin position="1"/>
        <end position="37"/>
    </location>
</feature>
<evidence type="ECO:0000256" key="1">
    <source>
        <dbReference type="SAM" id="MobiDB-lite"/>
    </source>
</evidence>
<sequence>MSDTPAAARLTGAARTSRRRAVARDRKRRQRASEAERGRPDLMVLDRAIVDALRALLLSAPGGERYTRAIRPEALILAVGAHLVKRSIQDRAAGRAVVAYKREEVAAAIESRLFSTPRGRREGAMPDV</sequence>
<feature type="compositionally biased region" description="Basic residues" evidence="1">
    <location>
        <begin position="16"/>
        <end position="30"/>
    </location>
</feature>
<dbReference type="RefSeq" id="WP_207182880.1">
    <property type="nucleotide sequence ID" value="NZ_AP024145.1"/>
</dbReference>
<accession>A0A8H8WT34</accession>
<reference evidence="2" key="1">
    <citation type="submission" date="2020-11" db="EMBL/GenBank/DDBJ databases">
        <title>Complete genome sequence of a novel pathogenic Methylobacterium strain isolated from rice in Vietnam.</title>
        <authorList>
            <person name="Lai K."/>
            <person name="Okazaki S."/>
            <person name="Higashi K."/>
            <person name="Mori H."/>
            <person name="Toyoda A."/>
            <person name="Kurokawa K."/>
        </authorList>
    </citation>
    <scope>NUCLEOTIDE SEQUENCE</scope>
    <source>
        <strain evidence="2">VL1</strain>
    </source>
</reference>
<organism evidence="2 3">
    <name type="scientific">Methylobacterium indicum</name>
    <dbReference type="NCBI Taxonomy" id="1775910"/>
    <lineage>
        <taxon>Bacteria</taxon>
        <taxon>Pseudomonadati</taxon>
        <taxon>Pseudomonadota</taxon>
        <taxon>Alphaproteobacteria</taxon>
        <taxon>Hyphomicrobiales</taxon>
        <taxon>Methylobacteriaceae</taxon>
        <taxon>Methylobacterium</taxon>
    </lineage>
</organism>
<dbReference type="AlphaFoldDB" id="A0A8H8WT34"/>
<feature type="compositionally biased region" description="Low complexity" evidence="1">
    <location>
        <begin position="1"/>
        <end position="15"/>
    </location>
</feature>
<evidence type="ECO:0000313" key="2">
    <source>
        <dbReference type="EMBL" id="BCM83805.1"/>
    </source>
</evidence>
<dbReference type="EMBL" id="AP024145">
    <property type="protein sequence ID" value="BCM83805.1"/>
    <property type="molecule type" value="Genomic_DNA"/>
</dbReference>
<name>A0A8H8WT34_9HYPH</name>
<dbReference type="KEGG" id="mind:mvi_22660"/>
<protein>
    <submittedName>
        <fullName evidence="2">Uncharacterized protein</fullName>
    </submittedName>
</protein>
<dbReference type="Proteomes" id="UP000663508">
    <property type="component" value="Chromosome"/>
</dbReference>